<evidence type="ECO:0000313" key="5">
    <source>
        <dbReference type="Proteomes" id="UP000249700"/>
    </source>
</evidence>
<dbReference type="Proteomes" id="UP000249700">
    <property type="component" value="Unassembled WGS sequence"/>
</dbReference>
<keyword evidence="4" id="KW-0449">Lipoprotein</keyword>
<evidence type="ECO:0000256" key="3">
    <source>
        <dbReference type="SAM" id="MobiDB-lite"/>
    </source>
</evidence>
<keyword evidence="2" id="KW-0732">Signal</keyword>
<gene>
    <name evidence="4" type="ORF">BCL93_101522</name>
</gene>
<proteinExistence type="inferred from homology"/>
<dbReference type="GO" id="GO:0120010">
    <property type="term" value="P:intermembrane phospholipid transfer"/>
    <property type="evidence" value="ECO:0007669"/>
    <property type="project" value="TreeGrafter"/>
</dbReference>
<dbReference type="PANTHER" id="PTHR30035">
    <property type="entry name" value="LIPOPROTEIN VACJ-RELATED"/>
    <property type="match status" value="1"/>
</dbReference>
<feature type="region of interest" description="Disordered" evidence="3">
    <location>
        <begin position="237"/>
        <end position="277"/>
    </location>
</feature>
<accession>A0A328Y612</accession>
<evidence type="ECO:0000256" key="2">
    <source>
        <dbReference type="ARBA" id="ARBA00022729"/>
    </source>
</evidence>
<dbReference type="PROSITE" id="PS51257">
    <property type="entry name" value="PROKAR_LIPOPROTEIN"/>
    <property type="match status" value="1"/>
</dbReference>
<evidence type="ECO:0000256" key="1">
    <source>
        <dbReference type="ARBA" id="ARBA00010634"/>
    </source>
</evidence>
<reference evidence="4 5" key="1">
    <citation type="submission" date="2018-06" db="EMBL/GenBank/DDBJ databases">
        <title>Comparative analysis of microorganisms from saline springs in Andes Mountain Range, Colombia.</title>
        <authorList>
            <person name="Rubin E."/>
        </authorList>
    </citation>
    <scope>NUCLEOTIDE SEQUENCE [LARGE SCALE GENOMIC DNA]</scope>
    <source>
        <strain evidence="4 5">USBA-857</strain>
    </source>
</reference>
<comment type="similarity">
    <text evidence="1">Belongs to the MlaA family.</text>
</comment>
<evidence type="ECO:0000313" key="4">
    <source>
        <dbReference type="EMBL" id="RAR64696.1"/>
    </source>
</evidence>
<dbReference type="EMBL" id="QLSX01000001">
    <property type="protein sequence ID" value="RAR64696.1"/>
    <property type="molecule type" value="Genomic_DNA"/>
</dbReference>
<dbReference type="InterPro" id="IPR007428">
    <property type="entry name" value="MlaA"/>
</dbReference>
<organism evidence="4 5">
    <name type="scientific">Onishia taeanensis</name>
    <dbReference type="NCBI Taxonomy" id="284577"/>
    <lineage>
        <taxon>Bacteria</taxon>
        <taxon>Pseudomonadati</taxon>
        <taxon>Pseudomonadota</taxon>
        <taxon>Gammaproteobacteria</taxon>
        <taxon>Oceanospirillales</taxon>
        <taxon>Halomonadaceae</taxon>
        <taxon>Onishia</taxon>
    </lineage>
</organism>
<dbReference type="OrthoDB" id="9785326at2"/>
<dbReference type="GO" id="GO:0016020">
    <property type="term" value="C:membrane"/>
    <property type="evidence" value="ECO:0007669"/>
    <property type="project" value="InterPro"/>
</dbReference>
<dbReference type="PRINTS" id="PR01805">
    <property type="entry name" value="VACJLIPOPROT"/>
</dbReference>
<comment type="caution">
    <text evidence="4">The sequence shown here is derived from an EMBL/GenBank/DDBJ whole genome shotgun (WGS) entry which is preliminary data.</text>
</comment>
<name>A0A328Y612_9GAMM</name>
<dbReference type="AlphaFoldDB" id="A0A328Y612"/>
<feature type="compositionally biased region" description="Acidic residues" evidence="3">
    <location>
        <begin position="249"/>
        <end position="262"/>
    </location>
</feature>
<protein>
    <submittedName>
        <fullName evidence="4">Phospholipid-binding lipoprotein MlaA</fullName>
    </submittedName>
</protein>
<dbReference type="Pfam" id="PF04333">
    <property type="entry name" value="MlaA"/>
    <property type="match status" value="1"/>
</dbReference>
<dbReference type="PANTHER" id="PTHR30035:SF3">
    <property type="entry name" value="INTERMEMBRANE PHOSPHOLIPID TRANSPORT SYSTEM LIPOPROTEIN MLAA"/>
    <property type="match status" value="1"/>
</dbReference>
<sequence length="277" mass="30241">MKESTRRPEGQRIQGVMAKAVLLSTVMGMAGCASTQTAERNPQDPWEGFNRKVYAFNDTVDRYALKPIAQGYDYVTPSPVQTGVGNFFSNLGEVGTAFNSVLQWKWDNAGIATGRFVINSTLGLAGLVDVATDMGITGREEDFGQTLAVWGVGEGPYLVLPLLGPSTVRDTSGLPVDMYTDPVTHVEEDKVAYGLTFLRLVDKRAALLDQERLIQGDRYSFIRDAWLQQRRFEVNDGEMGDDPFASDSFEFDDSDFAVDDEAGATQPDAGSEAAPTP</sequence>